<feature type="transmembrane region" description="Helical" evidence="5">
    <location>
        <begin position="319"/>
        <end position="339"/>
    </location>
</feature>
<dbReference type="InterPro" id="IPR056739">
    <property type="entry name" value="NfeD_membrane"/>
</dbReference>
<dbReference type="Gene3D" id="2.40.50.140">
    <property type="entry name" value="Nucleic acid-binding proteins"/>
    <property type="match status" value="1"/>
</dbReference>
<feature type="transmembrane region" description="Helical" evidence="5">
    <location>
        <begin position="345"/>
        <end position="369"/>
    </location>
</feature>
<keyword evidence="2 5" id="KW-0812">Transmembrane</keyword>
<dbReference type="Gene3D" id="3.90.226.10">
    <property type="entry name" value="2-enoyl-CoA Hydratase, Chain A, domain 1"/>
    <property type="match status" value="1"/>
</dbReference>
<proteinExistence type="predicted"/>
<sequence>MKSTLRWFARTCAALAALSLLRTSAPGPAAAADAAATGPVLVTKLDGAVSPAMQDHLVQALERAARERAAALVLEIDTPGGLESSMRVMAGRILDSERPVIAWVTPSGAHAASAGVFLVMASDVAAMSPATNIGAATPISMQGPMDSTLSRKATNDAAAFARTLAAQRRRNAAWAEDAVRRAVAISETEAVRESVVDFVAGDLADLLAKADGRAWHRSSAYGPIAVKGVPVVRIEPGFRIRLIGHLADPNIAYLLMMLGIYGLIFELQNPGSILPGIVGGISLVLALFALSALPVATAGVALLVLGAVFLVAETQVTSHGLLGAGGALALLLGGLLLFQPGTVKVALPVLLGATGVTFACFLALGAAALRARRLPQATGAAALVGKRVRALDRLAPSGRVKLGDETWNATSEAPAEPGETLVVIEVKGLTLSVRPSKE</sequence>
<feature type="transmembrane region" description="Helical" evidence="5">
    <location>
        <begin position="295"/>
        <end position="312"/>
    </location>
</feature>
<evidence type="ECO:0000256" key="4">
    <source>
        <dbReference type="ARBA" id="ARBA00023136"/>
    </source>
</evidence>
<dbReference type="CDD" id="cd07020">
    <property type="entry name" value="Clp_protease_NfeD_1"/>
    <property type="match status" value="1"/>
</dbReference>
<feature type="transmembrane region" description="Helical" evidence="5">
    <location>
        <begin position="242"/>
        <end position="264"/>
    </location>
</feature>
<feature type="domain" description="NfeD integral membrane" evidence="8">
    <location>
        <begin position="250"/>
        <end position="362"/>
    </location>
</feature>
<evidence type="ECO:0000313" key="11">
    <source>
        <dbReference type="Proteomes" id="UP000696931"/>
    </source>
</evidence>
<dbReference type="EMBL" id="JACRIW010000121">
    <property type="protein sequence ID" value="MBI5171144.1"/>
    <property type="molecule type" value="Genomic_DNA"/>
</dbReference>
<dbReference type="InterPro" id="IPR002810">
    <property type="entry name" value="NfeD-like_C"/>
</dbReference>
<comment type="caution">
    <text evidence="10">The sequence shown here is derived from an EMBL/GenBank/DDBJ whole genome shotgun (WGS) entry which is preliminary data.</text>
</comment>
<accession>A0A933SJS5</accession>
<feature type="domain" description="NfeD-like C-terminal" evidence="7">
    <location>
        <begin position="381"/>
        <end position="435"/>
    </location>
</feature>
<dbReference type="SUPFAM" id="SSF52096">
    <property type="entry name" value="ClpP/crotonase"/>
    <property type="match status" value="1"/>
</dbReference>
<evidence type="ECO:0000256" key="6">
    <source>
        <dbReference type="SAM" id="SignalP"/>
    </source>
</evidence>
<dbReference type="InterPro" id="IPR029045">
    <property type="entry name" value="ClpP/crotonase-like_dom_sf"/>
</dbReference>
<dbReference type="InterPro" id="IPR056738">
    <property type="entry name" value="NfeD1b_N"/>
</dbReference>
<dbReference type="PANTHER" id="PTHR33507">
    <property type="entry name" value="INNER MEMBRANE PROTEIN YBBJ"/>
    <property type="match status" value="1"/>
</dbReference>
<protein>
    <submittedName>
        <fullName evidence="10">Nodulation protein NfeD</fullName>
    </submittedName>
</protein>
<dbReference type="Pfam" id="PF25145">
    <property type="entry name" value="NfeD1b_N"/>
    <property type="match status" value="1"/>
</dbReference>
<keyword evidence="6" id="KW-0732">Signal</keyword>
<comment type="subcellular location">
    <subcellularLocation>
        <location evidence="1">Membrane</location>
        <topology evidence="1">Multi-pass membrane protein</topology>
    </subcellularLocation>
</comment>
<evidence type="ECO:0000256" key="2">
    <source>
        <dbReference type="ARBA" id="ARBA00022692"/>
    </source>
</evidence>
<reference evidence="10" key="1">
    <citation type="submission" date="2020-07" db="EMBL/GenBank/DDBJ databases">
        <title>Huge and variable diversity of episymbiotic CPR bacteria and DPANN archaea in groundwater ecosystems.</title>
        <authorList>
            <person name="He C.Y."/>
            <person name="Keren R."/>
            <person name="Whittaker M."/>
            <person name="Farag I.F."/>
            <person name="Doudna J."/>
            <person name="Cate J.H.D."/>
            <person name="Banfield J.F."/>
        </authorList>
    </citation>
    <scope>NUCLEOTIDE SEQUENCE</scope>
    <source>
        <strain evidence="10">NC_groundwater_1813_Pr3_B-0.1um_71_17</strain>
    </source>
</reference>
<dbReference type="InterPro" id="IPR012340">
    <property type="entry name" value="NA-bd_OB-fold"/>
</dbReference>
<keyword evidence="4 5" id="KW-0472">Membrane</keyword>
<evidence type="ECO:0000256" key="1">
    <source>
        <dbReference type="ARBA" id="ARBA00004141"/>
    </source>
</evidence>
<evidence type="ECO:0000313" key="10">
    <source>
        <dbReference type="EMBL" id="MBI5171144.1"/>
    </source>
</evidence>
<evidence type="ECO:0000259" key="9">
    <source>
        <dbReference type="Pfam" id="PF25145"/>
    </source>
</evidence>
<evidence type="ECO:0000259" key="8">
    <source>
        <dbReference type="Pfam" id="PF24961"/>
    </source>
</evidence>
<keyword evidence="3 5" id="KW-1133">Transmembrane helix</keyword>
<dbReference type="InterPro" id="IPR052165">
    <property type="entry name" value="Membrane_assoc_protease"/>
</dbReference>
<feature type="chain" id="PRO_5037028285" evidence="6">
    <location>
        <begin position="32"/>
        <end position="438"/>
    </location>
</feature>
<dbReference type="Pfam" id="PF01957">
    <property type="entry name" value="NfeD"/>
    <property type="match status" value="1"/>
</dbReference>
<feature type="signal peptide" evidence="6">
    <location>
        <begin position="1"/>
        <end position="31"/>
    </location>
</feature>
<dbReference type="GO" id="GO:0016020">
    <property type="term" value="C:membrane"/>
    <property type="evidence" value="ECO:0007669"/>
    <property type="project" value="UniProtKB-SubCell"/>
</dbReference>
<evidence type="ECO:0000256" key="3">
    <source>
        <dbReference type="ARBA" id="ARBA00022989"/>
    </source>
</evidence>
<organism evidence="10 11">
    <name type="scientific">Eiseniibacteriota bacterium</name>
    <dbReference type="NCBI Taxonomy" id="2212470"/>
    <lineage>
        <taxon>Bacteria</taxon>
        <taxon>Candidatus Eiseniibacteriota</taxon>
    </lineage>
</organism>
<evidence type="ECO:0000256" key="5">
    <source>
        <dbReference type="SAM" id="Phobius"/>
    </source>
</evidence>
<evidence type="ECO:0000259" key="7">
    <source>
        <dbReference type="Pfam" id="PF01957"/>
    </source>
</evidence>
<dbReference type="SUPFAM" id="SSF141322">
    <property type="entry name" value="NfeD domain-like"/>
    <property type="match status" value="1"/>
</dbReference>
<dbReference type="PANTHER" id="PTHR33507:SF4">
    <property type="entry name" value="NODULATION COMPETITIVENESS PROTEIN NFED"/>
    <property type="match status" value="1"/>
</dbReference>
<dbReference type="Proteomes" id="UP000696931">
    <property type="component" value="Unassembled WGS sequence"/>
</dbReference>
<name>A0A933SJS5_UNCEI</name>
<dbReference type="AlphaFoldDB" id="A0A933SJS5"/>
<dbReference type="Pfam" id="PF24961">
    <property type="entry name" value="NfeD_membrane"/>
    <property type="match status" value="1"/>
</dbReference>
<gene>
    <name evidence="10" type="ORF">HZA61_16780</name>
</gene>
<feature type="domain" description="NfeD1b N-terminal" evidence="9">
    <location>
        <begin position="42"/>
        <end position="199"/>
    </location>
</feature>